<evidence type="ECO:0000313" key="2">
    <source>
        <dbReference type="EMBL" id="AQQ70076.1"/>
    </source>
</evidence>
<dbReference type="RefSeq" id="WP_146682369.1">
    <property type="nucleotide sequence ID" value="NZ_CP019646.1"/>
</dbReference>
<gene>
    <name evidence="2" type="ORF">SMSP2_00415</name>
</gene>
<accession>A0A1Q2MBK0</accession>
<dbReference type="AlphaFoldDB" id="A0A1Q2MBK0"/>
<dbReference type="Pfam" id="PF25470">
    <property type="entry name" value="DUF7901"/>
    <property type="match status" value="1"/>
</dbReference>
<proteinExistence type="predicted"/>
<organism evidence="2 3">
    <name type="scientific">Limihaloglobus sulfuriphilus</name>
    <dbReference type="NCBI Taxonomy" id="1851148"/>
    <lineage>
        <taxon>Bacteria</taxon>
        <taxon>Pseudomonadati</taxon>
        <taxon>Planctomycetota</taxon>
        <taxon>Phycisphaerae</taxon>
        <taxon>Sedimentisphaerales</taxon>
        <taxon>Sedimentisphaeraceae</taxon>
        <taxon>Limihaloglobus</taxon>
    </lineage>
</organism>
<sequence length="556" mass="63051">MDKLYKILISAGLVLFVSAGVYAGPYFSASSYQEWQMLLDPMPDANFIRPSDPVMWQEFEIQRAEFMVEGEPIPKAEFLDPDLFVFEGDPLNPEYPDEPGLIMAWGEQDMPEGDYSSGYHVVYGVDPDLSSSIISLAVHPPAAITMVAFGLTDAAGNQCSWTWYVPANIPSTPPGSPTTITINTNDIPGMGINSSSPACTTFSCHPSFDITQVVSLFINETFHNTPGVFPPPPPGQTTKFYWNAWDSVSVQPYTPPQSAYKGYHVKYSQKPYEMEPGMIYGWDQASQFYYDPEGQALVFMAADDWVCSDPRPVTDFHWWGSFKGWTEDVPPTIVPDYFLIGIWRDVPSNPDMPFSHPRELLWVHHCDKWVWNYAGIDIDPKCEYEPDLIDPDYFAKIGQYFLEFPPCEIDETCFQFNQLLSEDEYFKQEEGENIYWLSIAAVYKDIPDPRQIPHPWGWKTKPYDPDKAPDVAVIINDIDKWPPQPGITNVTGFKPILLPSEKELRPEPFDLCFELTTNQKEPGTCYDIEGDINHDCIVDVADFRVLAGDWLTTSTP</sequence>
<dbReference type="InterPro" id="IPR057223">
    <property type="entry name" value="DUF7901"/>
</dbReference>
<keyword evidence="3" id="KW-1185">Reference proteome</keyword>
<dbReference type="KEGG" id="pbas:SMSP2_00415"/>
<name>A0A1Q2MBK0_9BACT</name>
<reference evidence="3" key="1">
    <citation type="submission" date="2017-02" db="EMBL/GenBank/DDBJ databases">
        <title>Comparative genomics and description of representatives of a novel lineage of planctomycetes thriving in anoxic sediments.</title>
        <authorList>
            <person name="Spring S."/>
            <person name="Bunk B."/>
            <person name="Sproer C."/>
        </authorList>
    </citation>
    <scope>NUCLEOTIDE SEQUENCE [LARGE SCALE GENOMIC DNA]</scope>
    <source>
        <strain evidence="3">SM-Chi-D1</strain>
    </source>
</reference>
<dbReference type="Proteomes" id="UP000188181">
    <property type="component" value="Chromosome"/>
</dbReference>
<dbReference type="EMBL" id="CP019646">
    <property type="protein sequence ID" value="AQQ70076.1"/>
    <property type="molecule type" value="Genomic_DNA"/>
</dbReference>
<protein>
    <recommendedName>
        <fullName evidence="1">DUF7901 domain-containing protein</fullName>
    </recommendedName>
</protein>
<evidence type="ECO:0000313" key="3">
    <source>
        <dbReference type="Proteomes" id="UP000188181"/>
    </source>
</evidence>
<dbReference type="OrthoDB" id="793940at2"/>
<feature type="domain" description="DUF7901" evidence="1">
    <location>
        <begin position="265"/>
        <end position="516"/>
    </location>
</feature>
<evidence type="ECO:0000259" key="1">
    <source>
        <dbReference type="Pfam" id="PF25470"/>
    </source>
</evidence>